<dbReference type="InterPro" id="IPR052336">
    <property type="entry name" value="MlaD_Phospholipid_Transporter"/>
</dbReference>
<evidence type="ECO:0000313" key="5">
    <source>
        <dbReference type="EMBL" id="OXR42790.1"/>
    </source>
</evidence>
<dbReference type="NCBIfam" id="TIGR00996">
    <property type="entry name" value="Mtu_fam_mce"/>
    <property type="match status" value="1"/>
</dbReference>
<dbReference type="EMBL" id="NGAF01000012">
    <property type="protein sequence ID" value="OXR42790.1"/>
    <property type="molecule type" value="Genomic_DNA"/>
</dbReference>
<dbReference type="InterPro" id="IPR005693">
    <property type="entry name" value="Mce"/>
</dbReference>
<reference evidence="5 6" key="1">
    <citation type="submission" date="2017-07" db="EMBL/GenBank/DDBJ databases">
        <title>First draft Genome Sequence of Nocardia cerradoensis isolated from human infection.</title>
        <authorList>
            <person name="Carrasco G."/>
        </authorList>
    </citation>
    <scope>NUCLEOTIDE SEQUENCE [LARGE SCALE GENOMIC DNA]</scope>
    <source>
        <strain evidence="5 6">CNM20130759</strain>
    </source>
</reference>
<feature type="domain" description="Mce/MlaD" evidence="3">
    <location>
        <begin position="34"/>
        <end position="107"/>
    </location>
</feature>
<evidence type="ECO:0000256" key="2">
    <source>
        <dbReference type="SAM" id="Phobius"/>
    </source>
</evidence>
<feature type="domain" description="Mammalian cell entry C-terminal" evidence="4">
    <location>
        <begin position="114"/>
        <end position="297"/>
    </location>
</feature>
<comment type="caution">
    <text evidence="5">The sequence shown here is derived from an EMBL/GenBank/DDBJ whole genome shotgun (WGS) entry which is preliminary data.</text>
</comment>
<dbReference type="GO" id="GO:0005576">
    <property type="term" value="C:extracellular region"/>
    <property type="evidence" value="ECO:0007669"/>
    <property type="project" value="TreeGrafter"/>
</dbReference>
<dbReference type="InterPro" id="IPR024516">
    <property type="entry name" value="Mce_C"/>
</dbReference>
<gene>
    <name evidence="5" type="ORF">B7C42_05128</name>
</gene>
<dbReference type="Pfam" id="PF02470">
    <property type="entry name" value="MlaD"/>
    <property type="match status" value="1"/>
</dbReference>
<dbReference type="Pfam" id="PF11887">
    <property type="entry name" value="Mce4_CUP1"/>
    <property type="match status" value="1"/>
</dbReference>
<evidence type="ECO:0000313" key="6">
    <source>
        <dbReference type="Proteomes" id="UP000215506"/>
    </source>
</evidence>
<organism evidence="5 6">
    <name type="scientific">Nocardia cerradoensis</name>
    <dbReference type="NCBI Taxonomy" id="85688"/>
    <lineage>
        <taxon>Bacteria</taxon>
        <taxon>Bacillati</taxon>
        <taxon>Actinomycetota</taxon>
        <taxon>Actinomycetes</taxon>
        <taxon>Mycobacteriales</taxon>
        <taxon>Nocardiaceae</taxon>
        <taxon>Nocardia</taxon>
    </lineage>
</organism>
<keyword evidence="2" id="KW-0472">Membrane</keyword>
<dbReference type="PANTHER" id="PTHR33371:SF4">
    <property type="entry name" value="INTERMEMBRANE PHOSPHOLIPID TRANSPORT SYSTEM BINDING PROTEIN MLAD"/>
    <property type="match status" value="1"/>
</dbReference>
<accession>A0A231H1S0</accession>
<sequence length="415" mass="44050">MSTRWIVRIAGAVVIVAVVVTGGVIGYRELFGPRHFTAIFTTATAIYPGDDVRVAGVKVGHIRSITPRGTTTEMVLAVDRDIRVPADARAVIVAQSLVAARYVQLTPAYRTSGPTLADGAVIPVERTAVPVEWDEIKSQLSKLATGLGPGGDAAGSSMGRFVDSTATALSDGNGEKLRQMLAQLSAVGRILADGSGDIVDILQNLQTFVDALKGSGTEIVQFENRLATLSSVVDDSKSDLDAALRELSVAVGEVQRFVSENRAKAGEQVQRLVNVTQNLVDHRADLENLLHIAPNSIANFYHIYNPDTGTEAGVFELNNFSDPMQFICAGVASIENATAAESGEKCRQYLGPILPLLSFNYLPFPVSPATGPAPDPNNVIYSDPDLVPKIVGQQPGPSAPTSVTELLQPWGRPPS</sequence>
<dbReference type="InterPro" id="IPR003399">
    <property type="entry name" value="Mce/MlaD"/>
</dbReference>
<protein>
    <submittedName>
        <fullName evidence="5">Uncharacterized protein</fullName>
    </submittedName>
</protein>
<proteinExistence type="predicted"/>
<dbReference type="PANTHER" id="PTHR33371">
    <property type="entry name" value="INTERMEMBRANE PHOSPHOLIPID TRANSPORT SYSTEM BINDING PROTEIN MLAD-RELATED"/>
    <property type="match status" value="1"/>
</dbReference>
<feature type="region of interest" description="Disordered" evidence="1">
    <location>
        <begin position="389"/>
        <end position="415"/>
    </location>
</feature>
<dbReference type="AlphaFoldDB" id="A0A231H1S0"/>
<evidence type="ECO:0000256" key="1">
    <source>
        <dbReference type="SAM" id="MobiDB-lite"/>
    </source>
</evidence>
<feature type="transmembrane region" description="Helical" evidence="2">
    <location>
        <begin position="6"/>
        <end position="27"/>
    </location>
</feature>
<feature type="compositionally biased region" description="Polar residues" evidence="1">
    <location>
        <begin position="395"/>
        <end position="405"/>
    </location>
</feature>
<dbReference type="RefSeq" id="WP_094026780.1">
    <property type="nucleotide sequence ID" value="NZ_NGAF01000012.1"/>
</dbReference>
<name>A0A231H1S0_9NOCA</name>
<dbReference type="Proteomes" id="UP000215506">
    <property type="component" value="Unassembled WGS sequence"/>
</dbReference>
<keyword evidence="2" id="KW-1133">Transmembrane helix</keyword>
<keyword evidence="6" id="KW-1185">Reference proteome</keyword>
<evidence type="ECO:0000259" key="4">
    <source>
        <dbReference type="Pfam" id="PF11887"/>
    </source>
</evidence>
<keyword evidence="2" id="KW-0812">Transmembrane</keyword>
<evidence type="ECO:0000259" key="3">
    <source>
        <dbReference type="Pfam" id="PF02470"/>
    </source>
</evidence>